<dbReference type="Proteomes" id="UP000268093">
    <property type="component" value="Unassembled WGS sequence"/>
</dbReference>
<name>A0A433D475_9FUNG</name>
<comment type="caution">
    <text evidence="1">The sequence shown here is derived from an EMBL/GenBank/DDBJ whole genome shotgun (WGS) entry which is preliminary data.</text>
</comment>
<accession>A0A433D475</accession>
<dbReference type="AlphaFoldDB" id="A0A433D475"/>
<protein>
    <submittedName>
        <fullName evidence="1">Uncharacterized protein</fullName>
    </submittedName>
</protein>
<evidence type="ECO:0000313" key="1">
    <source>
        <dbReference type="EMBL" id="RUP45621.1"/>
    </source>
</evidence>
<dbReference type="SUPFAM" id="SSF51735">
    <property type="entry name" value="NAD(P)-binding Rossmann-fold domains"/>
    <property type="match status" value="1"/>
</dbReference>
<gene>
    <name evidence="1" type="ORF">BC936DRAFT_147933</name>
</gene>
<reference evidence="1 2" key="1">
    <citation type="journal article" date="2018" name="New Phytol.">
        <title>Phylogenomics of Endogonaceae and evolution of mycorrhizas within Mucoromycota.</title>
        <authorList>
            <person name="Chang Y."/>
            <person name="Desiro A."/>
            <person name="Na H."/>
            <person name="Sandor L."/>
            <person name="Lipzen A."/>
            <person name="Clum A."/>
            <person name="Barry K."/>
            <person name="Grigoriev I.V."/>
            <person name="Martin F.M."/>
            <person name="Stajich J.E."/>
            <person name="Smith M.E."/>
            <person name="Bonito G."/>
            <person name="Spatafora J.W."/>
        </authorList>
    </citation>
    <scope>NUCLEOTIDE SEQUENCE [LARGE SCALE GENOMIC DNA]</scope>
    <source>
        <strain evidence="1 2">GMNB39</strain>
    </source>
</reference>
<dbReference type="InterPro" id="IPR036291">
    <property type="entry name" value="NAD(P)-bd_dom_sf"/>
</dbReference>
<proteinExistence type="predicted"/>
<organism evidence="1 2">
    <name type="scientific">Jimgerdemannia flammicorona</name>
    <dbReference type="NCBI Taxonomy" id="994334"/>
    <lineage>
        <taxon>Eukaryota</taxon>
        <taxon>Fungi</taxon>
        <taxon>Fungi incertae sedis</taxon>
        <taxon>Mucoromycota</taxon>
        <taxon>Mucoromycotina</taxon>
        <taxon>Endogonomycetes</taxon>
        <taxon>Endogonales</taxon>
        <taxon>Endogonaceae</taxon>
        <taxon>Jimgerdemannia</taxon>
    </lineage>
</organism>
<sequence>MSHHRFGRAAALKLATLYGSNRTAADVVEVERRGRAAGAVDVLIANVGRRSTAMSVNLTAPFLSVQRIVPGMRMRR</sequence>
<evidence type="ECO:0000313" key="2">
    <source>
        <dbReference type="Proteomes" id="UP000268093"/>
    </source>
</evidence>
<dbReference type="EMBL" id="RBNI01006998">
    <property type="protein sequence ID" value="RUP45621.1"/>
    <property type="molecule type" value="Genomic_DNA"/>
</dbReference>
<keyword evidence="2" id="KW-1185">Reference proteome</keyword>